<feature type="compositionally biased region" description="Basic residues" evidence="1">
    <location>
        <begin position="475"/>
        <end position="487"/>
    </location>
</feature>
<name>A0A061SDH9_9CHLO</name>
<gene>
    <name evidence="3" type="ORF">TSPGSL018_9086</name>
</gene>
<accession>A0A061SDH9</accession>
<evidence type="ECO:0000256" key="1">
    <source>
        <dbReference type="SAM" id="MobiDB-lite"/>
    </source>
</evidence>
<feature type="domain" description="MATH" evidence="2">
    <location>
        <begin position="96"/>
        <end position="218"/>
    </location>
</feature>
<dbReference type="Gene3D" id="2.60.210.10">
    <property type="entry name" value="Apoptosis, Tumor Necrosis Factor Receptor Associated Protein 2, Chain A"/>
    <property type="match status" value="1"/>
</dbReference>
<sequence>TFYFSGRQRVEDCGVLTTRLKFSLLMSNARLREALNAGGAGASKEKGPPVADGILSVTPDTPEAAEWRTRQSAIDFPSSSSSFLEEEEDAKPADLFGKFTWKIENFSEISKRELRSNVFEVGNYKWYILVYPQGCDVCNHLSLFLCVADYDKLLPGWSHFAQFTIAVVNKDPKKSKYSDTLHRFCKKEHDWGWKKFMELTKVLDGFTVADTLVIKAQVQVIKDRISRPFRCLDPQYRRELVRVYLTNVEGICRRLVEDCRKRLMILQELADEFQVFWEELKPRKRTALIQEKGDMILKGLVKRVFNEKEVTSTLVMDAIYSGCRAIEEHSKQWMDKTDKGTGAEGMEPPCVMILAEHGVFTVGDNVLQILSRAATESIPPFQDDKSPDGLGGRSQGDEDYGKDSVDRDERRLADLGRRSVEMYVLSHIFVKNLEVAYREAESLKRQEALIREEEELERSEAERNQARQAAEKERKNRKKERKAKRKEKKELEEAERRRQEEEARAAEEEKARLAAEKRRAAEEATAREHAAKQRSQKSSARAQKERLQAGSLSPKKAATENQSASDKGSTPGPASLDGWEDESGNKAALRTESQASSMESAPQEEPATQRRDSAAQPLEPGLKKQPAANGKPLPADRGLDATESAVTSSSHSLEEEVVMLREQLKWMEAQLEERDAEICALRMQIAEMHDSSQDLRDSALSDAGARMPPRRPMKDSQQAAPHPSVDSQVARPPRENGVPPGRAVQGPTSRALLSAAPGSVSTGDSGVSEQGKAVPRGSGKRAPERATSGKYADIAAASAAAAAALHSRPGAGPGVSGQGMAMAQQSEGARAQGPSSAAPGSGVFVTGRHHRSAPAGGVPSAKSPGAPGKPGASGYPKVPTSSGYGPISHPMNGVVGMPPAHSGGGAPASSSALINGVPSYRNAALGHMADVPVASMGIPPPPPPPSTLPSVSSLQQSPSGKEGHRPPSENGDMQYPGLMMRSASGISHFTSPVSKMPPMPPSTESPSLEEFAHIGLINELLREPEH</sequence>
<feature type="compositionally biased region" description="Pro residues" evidence="1">
    <location>
        <begin position="938"/>
        <end position="947"/>
    </location>
</feature>
<dbReference type="CDD" id="cd00121">
    <property type="entry name" value="MATH"/>
    <property type="match status" value="1"/>
</dbReference>
<dbReference type="AlphaFoldDB" id="A0A061SDH9"/>
<feature type="region of interest" description="Disordered" evidence="1">
    <location>
        <begin position="934"/>
        <end position="975"/>
    </location>
</feature>
<feature type="region of interest" description="Disordered" evidence="1">
    <location>
        <begin position="453"/>
        <end position="655"/>
    </location>
</feature>
<feature type="non-terminal residue" evidence="3">
    <location>
        <position position="1"/>
    </location>
</feature>
<evidence type="ECO:0000313" key="3">
    <source>
        <dbReference type="EMBL" id="JAC80925.1"/>
    </source>
</evidence>
<dbReference type="SUPFAM" id="SSF49599">
    <property type="entry name" value="TRAF domain-like"/>
    <property type="match status" value="1"/>
</dbReference>
<dbReference type="SMART" id="SM00061">
    <property type="entry name" value="MATH"/>
    <property type="match status" value="1"/>
</dbReference>
<dbReference type="InterPro" id="IPR008974">
    <property type="entry name" value="TRAF-like"/>
</dbReference>
<dbReference type="PANTHER" id="PTHR47477:SF8">
    <property type="entry name" value="TNF RECEPTOR-ASSOCIATED FACTOR HOMOLOG 1A"/>
    <property type="match status" value="1"/>
</dbReference>
<feature type="compositionally biased region" description="Polar residues" evidence="1">
    <location>
        <begin position="559"/>
        <end position="568"/>
    </location>
</feature>
<dbReference type="Pfam" id="PF22486">
    <property type="entry name" value="MATH_2"/>
    <property type="match status" value="1"/>
</dbReference>
<feature type="compositionally biased region" description="Polar residues" evidence="1">
    <location>
        <begin position="591"/>
        <end position="600"/>
    </location>
</feature>
<feature type="compositionally biased region" description="Polar residues" evidence="1">
    <location>
        <begin position="759"/>
        <end position="768"/>
    </location>
</feature>
<feature type="compositionally biased region" description="Basic and acidic residues" evidence="1">
    <location>
        <begin position="488"/>
        <end position="531"/>
    </location>
</feature>
<evidence type="ECO:0000259" key="2">
    <source>
        <dbReference type="PROSITE" id="PS50144"/>
    </source>
</evidence>
<feature type="compositionally biased region" description="Low complexity" evidence="1">
    <location>
        <begin position="859"/>
        <end position="877"/>
    </location>
</feature>
<proteinExistence type="predicted"/>
<feature type="compositionally biased region" description="Low complexity" evidence="1">
    <location>
        <begin position="795"/>
        <end position="804"/>
    </location>
</feature>
<organism evidence="3">
    <name type="scientific">Tetraselmis sp. GSL018</name>
    <dbReference type="NCBI Taxonomy" id="582737"/>
    <lineage>
        <taxon>Eukaryota</taxon>
        <taxon>Viridiplantae</taxon>
        <taxon>Chlorophyta</taxon>
        <taxon>core chlorophytes</taxon>
        <taxon>Chlorodendrophyceae</taxon>
        <taxon>Chlorodendrales</taxon>
        <taxon>Chlorodendraceae</taxon>
        <taxon>Tetraselmis</taxon>
    </lineage>
</organism>
<feature type="region of interest" description="Disordered" evidence="1">
    <location>
        <begin position="688"/>
        <end position="890"/>
    </location>
</feature>
<dbReference type="InterPro" id="IPR055327">
    <property type="entry name" value="TRAF1A/B"/>
</dbReference>
<reference evidence="3" key="1">
    <citation type="submission" date="2014-05" db="EMBL/GenBank/DDBJ databases">
        <title>The transcriptome of the halophilic microalga Tetraselmis sp. GSL018 isolated from the Great Salt Lake, Utah.</title>
        <authorList>
            <person name="Jinkerson R.E."/>
            <person name="D'Adamo S."/>
            <person name="Posewitz M.C."/>
        </authorList>
    </citation>
    <scope>NUCLEOTIDE SEQUENCE</scope>
    <source>
        <strain evidence="3">GSL018</strain>
    </source>
</reference>
<feature type="compositionally biased region" description="Basic and acidic residues" evidence="1">
    <location>
        <begin position="688"/>
        <end position="699"/>
    </location>
</feature>
<dbReference type="PANTHER" id="PTHR47477">
    <property type="entry name" value="TNF RECEPTOR-ASSOCIATED FACTOR HOMOLOG 1A"/>
    <property type="match status" value="1"/>
</dbReference>
<dbReference type="InterPro" id="IPR002083">
    <property type="entry name" value="MATH/TRAF_dom"/>
</dbReference>
<feature type="region of interest" description="Disordered" evidence="1">
    <location>
        <begin position="378"/>
        <end position="408"/>
    </location>
</feature>
<feature type="compositionally biased region" description="Low complexity" evidence="1">
    <location>
        <begin position="948"/>
        <end position="959"/>
    </location>
</feature>
<feature type="compositionally biased region" description="Basic and acidic residues" evidence="1">
    <location>
        <begin position="458"/>
        <end position="474"/>
    </location>
</feature>
<feature type="compositionally biased region" description="Basic and acidic residues" evidence="1">
    <location>
        <begin position="395"/>
        <end position="408"/>
    </location>
</feature>
<dbReference type="EMBL" id="GBEZ01004279">
    <property type="protein sequence ID" value="JAC80925.1"/>
    <property type="molecule type" value="Transcribed_RNA"/>
</dbReference>
<dbReference type="PROSITE" id="PS50144">
    <property type="entry name" value="MATH"/>
    <property type="match status" value="1"/>
</dbReference>
<protein>
    <recommendedName>
        <fullName evidence="2">MATH domain-containing protein</fullName>
    </recommendedName>
</protein>